<dbReference type="GO" id="GO:0004497">
    <property type="term" value="F:monooxygenase activity"/>
    <property type="evidence" value="ECO:0007669"/>
    <property type="project" value="UniProtKB-KW"/>
</dbReference>
<feature type="domain" description="FAD-binding" evidence="3">
    <location>
        <begin position="5"/>
        <end position="338"/>
    </location>
</feature>
<keyword evidence="1" id="KW-0560">Oxidoreductase</keyword>
<evidence type="ECO:0000313" key="5">
    <source>
        <dbReference type="Proteomes" id="UP001212821"/>
    </source>
</evidence>
<evidence type="ECO:0000259" key="3">
    <source>
        <dbReference type="Pfam" id="PF01494"/>
    </source>
</evidence>
<dbReference type="InterPro" id="IPR002938">
    <property type="entry name" value="FAD-bd"/>
</dbReference>
<dbReference type="EMBL" id="CP115450">
    <property type="protein sequence ID" value="WBP86473.1"/>
    <property type="molecule type" value="Genomic_DNA"/>
</dbReference>
<dbReference type="Proteomes" id="UP001212821">
    <property type="component" value="Chromosome"/>
</dbReference>
<dbReference type="PRINTS" id="PR00420">
    <property type="entry name" value="RNGMNOXGNASE"/>
</dbReference>
<keyword evidence="5" id="KW-1185">Reference proteome</keyword>
<dbReference type="RefSeq" id="WP_270143160.1">
    <property type="nucleotide sequence ID" value="NZ_CP115450.1"/>
</dbReference>
<dbReference type="InterPro" id="IPR036188">
    <property type="entry name" value="FAD/NAD-bd_sf"/>
</dbReference>
<keyword evidence="2 4" id="KW-0503">Monooxygenase</keyword>
<accession>A0ABY7Q1A8</accession>
<organism evidence="4 5">
    <name type="scientific">Kitasatospora cathayae</name>
    <dbReference type="NCBI Taxonomy" id="3004092"/>
    <lineage>
        <taxon>Bacteria</taxon>
        <taxon>Bacillati</taxon>
        <taxon>Actinomycetota</taxon>
        <taxon>Actinomycetes</taxon>
        <taxon>Kitasatosporales</taxon>
        <taxon>Streptomycetaceae</taxon>
        <taxon>Kitasatospora</taxon>
    </lineage>
</organism>
<proteinExistence type="predicted"/>
<evidence type="ECO:0000256" key="1">
    <source>
        <dbReference type="ARBA" id="ARBA00023002"/>
    </source>
</evidence>
<dbReference type="InterPro" id="IPR050493">
    <property type="entry name" value="FAD-dep_Monooxygenase_BioMet"/>
</dbReference>
<dbReference type="SUPFAM" id="SSF51905">
    <property type="entry name" value="FAD/NAD(P)-binding domain"/>
    <property type="match status" value="1"/>
</dbReference>
<gene>
    <name evidence="4" type="ORF">O1G21_11905</name>
</gene>
<sequence length="391" mass="40505">MALHQAIVIGGGIGGLAAALALHRQGIPVNVHERAAALEPVGAGLALAPNALRALDRLGVGPRLRALATPHPAVGVRHPSGRWLARTSTAAVEAHFGDPIAAVARADVIAALVDALPEGTVRTDSPATVIDPGDHRQPAVVRTTDGDQPAGLVVAADGIRSATRALLFPDHPGPRYSGFTTWRSIVTPGRRPAAAGEVWGPGRLAGIVPLADDRIYVYGAALAPAGARAASEHAELQRLYGDWCAPVPQLFAMAEPDRILRNDVWDLADPLPAQHHGRVALLGDAAHAMCPFLGQGACQAIEDAVVLASLLTPSADLATALPAYTAARLPRTTAVVTASRRTGALIALRTPAATLLRTTALTLAGLLPTRTLLGRSATLYNWQPPALAAER</sequence>
<evidence type="ECO:0000256" key="2">
    <source>
        <dbReference type="ARBA" id="ARBA00023033"/>
    </source>
</evidence>
<name>A0ABY7Q1A8_9ACTN</name>
<evidence type="ECO:0000313" key="4">
    <source>
        <dbReference type="EMBL" id="WBP86473.1"/>
    </source>
</evidence>
<dbReference type="Pfam" id="PF01494">
    <property type="entry name" value="FAD_binding_3"/>
    <property type="match status" value="1"/>
</dbReference>
<dbReference type="PANTHER" id="PTHR13789:SF309">
    <property type="entry name" value="PUTATIVE (AFU_ORTHOLOGUE AFUA_6G14510)-RELATED"/>
    <property type="match status" value="1"/>
</dbReference>
<reference evidence="5" key="1">
    <citation type="submission" date="2022-12" db="EMBL/GenBank/DDBJ databases">
        <authorList>
            <person name="Mo P."/>
        </authorList>
    </citation>
    <scope>NUCLEOTIDE SEQUENCE [LARGE SCALE GENOMIC DNA]</scope>
    <source>
        <strain evidence="5">HUAS 3-15</strain>
    </source>
</reference>
<dbReference type="PANTHER" id="PTHR13789">
    <property type="entry name" value="MONOOXYGENASE"/>
    <property type="match status" value="1"/>
</dbReference>
<protein>
    <submittedName>
        <fullName evidence="4">FAD-dependent monooxygenase</fullName>
    </submittedName>
</protein>
<dbReference type="Gene3D" id="3.50.50.60">
    <property type="entry name" value="FAD/NAD(P)-binding domain"/>
    <property type="match status" value="1"/>
</dbReference>